<dbReference type="GO" id="GO:0000271">
    <property type="term" value="P:polysaccharide biosynthetic process"/>
    <property type="evidence" value="ECO:0007669"/>
    <property type="project" value="InterPro"/>
</dbReference>
<dbReference type="KEGG" id="amaq:GO499_05440"/>
<evidence type="ECO:0000313" key="1">
    <source>
        <dbReference type="EMBL" id="QHQ34673.1"/>
    </source>
</evidence>
<proteinExistence type="predicted"/>
<gene>
    <name evidence="1" type="ORF">GO499_05440</name>
</gene>
<dbReference type="Proteomes" id="UP000464495">
    <property type="component" value="Chromosome"/>
</dbReference>
<keyword evidence="2" id="KW-1185">Reference proteome</keyword>
<organism evidence="1 2">
    <name type="scientific">Algicella marina</name>
    <dbReference type="NCBI Taxonomy" id="2683284"/>
    <lineage>
        <taxon>Bacteria</taxon>
        <taxon>Pseudomonadati</taxon>
        <taxon>Pseudomonadota</taxon>
        <taxon>Alphaproteobacteria</taxon>
        <taxon>Rhodobacterales</taxon>
        <taxon>Paracoccaceae</taxon>
        <taxon>Algicella</taxon>
    </lineage>
</organism>
<protein>
    <recommendedName>
        <fullName evidence="3">Capsule polysaccharide biosynthesis protein</fullName>
    </recommendedName>
</protein>
<name>A0A6P1SZ78_9RHOB</name>
<evidence type="ECO:0000313" key="2">
    <source>
        <dbReference type="Proteomes" id="UP000464495"/>
    </source>
</evidence>
<dbReference type="GO" id="GO:0015774">
    <property type="term" value="P:polysaccharide transport"/>
    <property type="evidence" value="ECO:0007669"/>
    <property type="project" value="InterPro"/>
</dbReference>
<reference evidence="1 2" key="1">
    <citation type="submission" date="2019-12" db="EMBL/GenBank/DDBJ databases">
        <title>Complete genome sequence of Algicella marina strain 9Alg 56(T) isolated from the red alga Tichocarpus crinitus.</title>
        <authorList>
            <person name="Kim S.-G."/>
            <person name="Nedashkovskaya O.I."/>
        </authorList>
    </citation>
    <scope>NUCLEOTIDE SEQUENCE [LARGE SCALE GENOMIC DNA]</scope>
    <source>
        <strain evidence="1 2">9Alg 56</strain>
    </source>
</reference>
<dbReference type="Pfam" id="PF05159">
    <property type="entry name" value="Capsule_synth"/>
    <property type="match status" value="1"/>
</dbReference>
<evidence type="ECO:0008006" key="3">
    <source>
        <dbReference type="Google" id="ProtNLM"/>
    </source>
</evidence>
<dbReference type="RefSeq" id="WP_161861242.1">
    <property type="nucleotide sequence ID" value="NZ_CP046620.1"/>
</dbReference>
<dbReference type="AlphaFoldDB" id="A0A6P1SZ78"/>
<sequence length="489" mass="54563">MAAARKICVVSTAANTDKVLDELRATAPELDFVLHFGRKKADYMTASISRMSPIAAERGHLTVEAGAYSGAHGDAMLAADYWRDAALFEDHFMRRDPLFANNSHKLRNHHDYMDFFHILSDMIAGELARSGADTVLFFNVPHLAYDTVLYQVAQARGLQCLIVTQMLIPGYFASMHKIGDLGFGPRRDGGEPFAIARDENLQHFYMPDMTPETGSGRLNARNIASLAVYLLKKEPSALVRPGRIAELVTRMRAVKSVFPDWRDPFAKYFHVDQFAYLETLASFEKNTPDLSQRYVYFPLQLQPEMTTSALGGRFADQILAIEQLARILPEGVKIFVKENPKQGSFLRGPLHFHRLRRIPAVEIMPSHLDTHALNDNAEFVAAVTGTAGWEAIRKGKPALVFGNAWYGDLPGVVRFRGGLNYSEIVSTMIDHDELEMRVGAMLAGFHQGIVERHYVRQLDDFDPADNVRRVAATVRGLLAGEVPVSFSGP</sequence>
<dbReference type="InterPro" id="IPR007833">
    <property type="entry name" value="Capsule_polysaccharide_synth"/>
</dbReference>
<accession>A0A6P1SZ78</accession>
<dbReference type="EMBL" id="CP046620">
    <property type="protein sequence ID" value="QHQ34673.1"/>
    <property type="molecule type" value="Genomic_DNA"/>
</dbReference>